<evidence type="ECO:0000256" key="1">
    <source>
        <dbReference type="ARBA" id="ARBA00023002"/>
    </source>
</evidence>
<sequence length="237" mass="26138">MLRGVARTSRRWSSSLAQDTLHHRLRTLLRESAQPVAIVTSYMPPTASKDSTTRYHGATLSSFTSIAMDPYPLVAFSLRIPSRMATSLKAVHPKSPCHMVINVLSAAQASTAVKFSRVDLYPKPFETVQYSLTREGFPVLDGCLGSLSCKMVTSWPLHDLGLFDRKAGSDVDEIGEWEGEGVASELFLARVVRVESLAVDDDDRSLRRLPLLYHRRDYGTTSDILPLISTSGSKNGP</sequence>
<proteinExistence type="predicted"/>
<evidence type="ECO:0000313" key="4">
    <source>
        <dbReference type="Proteomes" id="UP000027265"/>
    </source>
</evidence>
<name>A0A067P5U1_9AGAM</name>
<dbReference type="GO" id="GO:0010181">
    <property type="term" value="F:FMN binding"/>
    <property type="evidence" value="ECO:0007669"/>
    <property type="project" value="InterPro"/>
</dbReference>
<keyword evidence="4" id="KW-1185">Reference proteome</keyword>
<reference evidence="4" key="1">
    <citation type="journal article" date="2014" name="Proc. Natl. Acad. Sci. U.S.A.">
        <title>Extensive sampling of basidiomycete genomes demonstrates inadequacy of the white-rot/brown-rot paradigm for wood decay fungi.</title>
        <authorList>
            <person name="Riley R."/>
            <person name="Salamov A.A."/>
            <person name="Brown D.W."/>
            <person name="Nagy L.G."/>
            <person name="Floudas D."/>
            <person name="Held B.W."/>
            <person name="Levasseur A."/>
            <person name="Lombard V."/>
            <person name="Morin E."/>
            <person name="Otillar R."/>
            <person name="Lindquist E.A."/>
            <person name="Sun H."/>
            <person name="LaButti K.M."/>
            <person name="Schmutz J."/>
            <person name="Jabbour D."/>
            <person name="Luo H."/>
            <person name="Baker S.E."/>
            <person name="Pisabarro A.G."/>
            <person name="Walton J.D."/>
            <person name="Blanchette R.A."/>
            <person name="Henrissat B."/>
            <person name="Martin F."/>
            <person name="Cullen D."/>
            <person name="Hibbett D.S."/>
            <person name="Grigoriev I.V."/>
        </authorList>
    </citation>
    <scope>NUCLEOTIDE SEQUENCE [LARGE SCALE GENOMIC DNA]</scope>
    <source>
        <strain evidence="4">MUCL 33604</strain>
    </source>
</reference>
<dbReference type="PANTHER" id="PTHR30466:SF1">
    <property type="entry name" value="FMN REDUCTASE (NADH) RUTF"/>
    <property type="match status" value="1"/>
</dbReference>
<accession>A0A067P5U1</accession>
<dbReference type="InterPro" id="IPR050268">
    <property type="entry name" value="NADH-dep_flavin_reductase"/>
</dbReference>
<dbReference type="Gene3D" id="2.30.110.10">
    <property type="entry name" value="Electron Transport, Fmn-binding Protein, Chain A"/>
    <property type="match status" value="1"/>
</dbReference>
<dbReference type="PANTHER" id="PTHR30466">
    <property type="entry name" value="FLAVIN REDUCTASE"/>
    <property type="match status" value="1"/>
</dbReference>
<dbReference type="InParanoid" id="A0A067P5U1"/>
<dbReference type="GO" id="GO:0042602">
    <property type="term" value="F:riboflavin reductase (NADPH) activity"/>
    <property type="evidence" value="ECO:0007669"/>
    <property type="project" value="TreeGrafter"/>
</dbReference>
<protein>
    <recommendedName>
        <fullName evidence="2">Flavin reductase like domain-containing protein</fullName>
    </recommendedName>
</protein>
<dbReference type="Pfam" id="PF01613">
    <property type="entry name" value="Flavin_Reduct"/>
    <property type="match status" value="1"/>
</dbReference>
<organism evidence="3 4">
    <name type="scientific">Jaapia argillacea MUCL 33604</name>
    <dbReference type="NCBI Taxonomy" id="933084"/>
    <lineage>
        <taxon>Eukaryota</taxon>
        <taxon>Fungi</taxon>
        <taxon>Dikarya</taxon>
        <taxon>Basidiomycota</taxon>
        <taxon>Agaricomycotina</taxon>
        <taxon>Agaricomycetes</taxon>
        <taxon>Agaricomycetidae</taxon>
        <taxon>Jaapiales</taxon>
        <taxon>Jaapiaceae</taxon>
        <taxon>Jaapia</taxon>
    </lineage>
</organism>
<dbReference type="STRING" id="933084.A0A067P5U1"/>
<dbReference type="SUPFAM" id="SSF50475">
    <property type="entry name" value="FMN-binding split barrel"/>
    <property type="match status" value="1"/>
</dbReference>
<evidence type="ECO:0000313" key="3">
    <source>
        <dbReference type="EMBL" id="KDQ50144.1"/>
    </source>
</evidence>
<feature type="domain" description="Flavin reductase like" evidence="2">
    <location>
        <begin position="29"/>
        <end position="220"/>
    </location>
</feature>
<evidence type="ECO:0000259" key="2">
    <source>
        <dbReference type="SMART" id="SM00903"/>
    </source>
</evidence>
<gene>
    <name evidence="3" type="ORF">JAAARDRAFT_74362</name>
</gene>
<dbReference type="AlphaFoldDB" id="A0A067P5U1"/>
<dbReference type="InterPro" id="IPR012349">
    <property type="entry name" value="Split_barrel_FMN-bd"/>
</dbReference>
<dbReference type="EMBL" id="KL197765">
    <property type="protein sequence ID" value="KDQ50144.1"/>
    <property type="molecule type" value="Genomic_DNA"/>
</dbReference>
<dbReference type="OrthoDB" id="2015405at2759"/>
<dbReference type="InterPro" id="IPR002563">
    <property type="entry name" value="Flavin_Rdtase-like_dom"/>
</dbReference>
<dbReference type="Proteomes" id="UP000027265">
    <property type="component" value="Unassembled WGS sequence"/>
</dbReference>
<dbReference type="HOGENOM" id="CLU_073369_0_0_1"/>
<dbReference type="SMART" id="SM00903">
    <property type="entry name" value="Flavin_Reduct"/>
    <property type="match status" value="1"/>
</dbReference>
<keyword evidence="1" id="KW-0560">Oxidoreductase</keyword>